<reference evidence="1" key="2">
    <citation type="journal article" date="2022" name="New Phytol.">
        <title>Evolutionary transition to the ectomycorrhizal habit in the genomes of a hyperdiverse lineage of mushroom-forming fungi.</title>
        <authorList>
            <person name="Looney B."/>
            <person name="Miyauchi S."/>
            <person name="Morin E."/>
            <person name="Drula E."/>
            <person name="Courty P.E."/>
            <person name="Kohler A."/>
            <person name="Kuo A."/>
            <person name="LaButti K."/>
            <person name="Pangilinan J."/>
            <person name="Lipzen A."/>
            <person name="Riley R."/>
            <person name="Andreopoulos W."/>
            <person name="He G."/>
            <person name="Johnson J."/>
            <person name="Nolan M."/>
            <person name="Tritt A."/>
            <person name="Barry K.W."/>
            <person name="Grigoriev I.V."/>
            <person name="Nagy L.G."/>
            <person name="Hibbett D."/>
            <person name="Henrissat B."/>
            <person name="Matheny P.B."/>
            <person name="Labbe J."/>
            <person name="Martin F.M."/>
        </authorList>
    </citation>
    <scope>NUCLEOTIDE SEQUENCE</scope>
    <source>
        <strain evidence="1">HHB10654</strain>
    </source>
</reference>
<dbReference type="Proteomes" id="UP000814140">
    <property type="component" value="Unassembled WGS sequence"/>
</dbReference>
<protein>
    <submittedName>
        <fullName evidence="1">Uncharacterized protein</fullName>
    </submittedName>
</protein>
<organism evidence="1 2">
    <name type="scientific">Artomyces pyxidatus</name>
    <dbReference type="NCBI Taxonomy" id="48021"/>
    <lineage>
        <taxon>Eukaryota</taxon>
        <taxon>Fungi</taxon>
        <taxon>Dikarya</taxon>
        <taxon>Basidiomycota</taxon>
        <taxon>Agaricomycotina</taxon>
        <taxon>Agaricomycetes</taxon>
        <taxon>Russulales</taxon>
        <taxon>Auriscalpiaceae</taxon>
        <taxon>Artomyces</taxon>
    </lineage>
</organism>
<keyword evidence="2" id="KW-1185">Reference proteome</keyword>
<proteinExistence type="predicted"/>
<sequence>MSQLSRLDREIATAQHAFIALCFLRNSHTPVSRLPSEILTHIFSFFRVSHLDPPDSPCFPPSWIAVTHVCRRWRDVALSSPGLWTNIVMNNKRWMKATLARSRNAPISLHLELTYMGVRTDPEVVWVALSHARRVKEISFKGSYLDPYLRPLFKLAAPLLESLHLCDKSSSFDLRKGIFLLGQAPKLQSLKLEGCIVNWNSPLLFCPTLTLLSISFFDRAPQHRLSAVGLRDILMALPNLQYLTLHNMIPTPMSTLEDPDAKIHLQQLKTLSLSTDVATDIMGVISHLLVPENATLRVECNAFGQGYQDSPTSPEVPLATTLASFYETTSMSNSERARTDGYHAIGFASPDNKYTLVAGTCYPLLSSEQPDPDHPYSSCSTLWDPEVSLSVAWRNWESSNPPIQSLFQFASAFFPLSNVQTVFVDCFFFRRPEFWWTVFGKMKHVKRLVVSDNLAFDGFVRALQGEGNTSGTAQVTESHAMLAQLLPADRKGLPRLPHLFPALTHLTVEGVDFERQEQFEALLDVLSYRCFKRSGLKRLSRLYLRKCNVRHEHLVSLAGCISHEGVDWDKRRRDAHAFSKPKIRMLDELEENTYFFA</sequence>
<name>A0ACB8SK40_9AGAM</name>
<dbReference type="EMBL" id="MU277262">
    <property type="protein sequence ID" value="KAI0056577.1"/>
    <property type="molecule type" value="Genomic_DNA"/>
</dbReference>
<gene>
    <name evidence="1" type="ORF">BV25DRAFT_1565659</name>
</gene>
<accession>A0ACB8SK40</accession>
<evidence type="ECO:0000313" key="2">
    <source>
        <dbReference type="Proteomes" id="UP000814140"/>
    </source>
</evidence>
<reference evidence="1" key="1">
    <citation type="submission" date="2021-03" db="EMBL/GenBank/DDBJ databases">
        <authorList>
            <consortium name="DOE Joint Genome Institute"/>
            <person name="Ahrendt S."/>
            <person name="Looney B.P."/>
            <person name="Miyauchi S."/>
            <person name="Morin E."/>
            <person name="Drula E."/>
            <person name="Courty P.E."/>
            <person name="Chicoki N."/>
            <person name="Fauchery L."/>
            <person name="Kohler A."/>
            <person name="Kuo A."/>
            <person name="Labutti K."/>
            <person name="Pangilinan J."/>
            <person name="Lipzen A."/>
            <person name="Riley R."/>
            <person name="Andreopoulos W."/>
            <person name="He G."/>
            <person name="Johnson J."/>
            <person name="Barry K.W."/>
            <person name="Grigoriev I.V."/>
            <person name="Nagy L."/>
            <person name="Hibbett D."/>
            <person name="Henrissat B."/>
            <person name="Matheny P.B."/>
            <person name="Labbe J."/>
            <person name="Martin F."/>
        </authorList>
    </citation>
    <scope>NUCLEOTIDE SEQUENCE</scope>
    <source>
        <strain evidence="1">HHB10654</strain>
    </source>
</reference>
<evidence type="ECO:0000313" key="1">
    <source>
        <dbReference type="EMBL" id="KAI0056577.1"/>
    </source>
</evidence>
<comment type="caution">
    <text evidence="1">The sequence shown here is derived from an EMBL/GenBank/DDBJ whole genome shotgun (WGS) entry which is preliminary data.</text>
</comment>